<organism evidence="2 3">
    <name type="scientific">Syntrophotalea acetylenivorans</name>
    <dbReference type="NCBI Taxonomy" id="1842532"/>
    <lineage>
        <taxon>Bacteria</taxon>
        <taxon>Pseudomonadati</taxon>
        <taxon>Thermodesulfobacteriota</taxon>
        <taxon>Desulfuromonadia</taxon>
        <taxon>Desulfuromonadales</taxon>
        <taxon>Syntrophotaleaceae</taxon>
        <taxon>Syntrophotalea</taxon>
    </lineage>
</organism>
<dbReference type="OrthoDB" id="5372878at2"/>
<accession>A0A1L3GKP8</accession>
<evidence type="ECO:0000313" key="2">
    <source>
        <dbReference type="EMBL" id="APG26523.1"/>
    </source>
</evidence>
<sequence length="199" mass="22239">MRYQSATVLVIIISLLLFTGCSGTQPAMRYYQLTPTSTVSSTEPLSELILGVGPVTIPEMLKRQEIVIRGDGNQYQLSELHRWAGLLENNLTMVIMENLGKLLDTDQVVRYPWESYDHPDYRIIIEVLDLTGKPGGVVSLRAGWTIVDGSGQQMLVRIISEYAQQVTDQSVDSLVQAESQAVALLCREISVELRKLENK</sequence>
<keyword evidence="3" id="KW-1185">Reference proteome</keyword>
<name>A0A1L3GKP8_9BACT</name>
<dbReference type="InterPro" id="IPR005586">
    <property type="entry name" value="ABC_trans_aux"/>
</dbReference>
<evidence type="ECO:0000259" key="1">
    <source>
        <dbReference type="Pfam" id="PF03886"/>
    </source>
</evidence>
<reference evidence="2 3" key="1">
    <citation type="journal article" date="2017" name="Genome Announc.">
        <title>Complete Genome Sequences of Two Acetylene-Fermenting Pelobacter acetylenicus Strains.</title>
        <authorList>
            <person name="Sutton J.M."/>
            <person name="Baesman S.M."/>
            <person name="Fierst J.L."/>
            <person name="Poret-Peterson A.T."/>
            <person name="Oremland R.S."/>
            <person name="Dunlap D.S."/>
            <person name="Akob D.M."/>
        </authorList>
    </citation>
    <scope>NUCLEOTIDE SEQUENCE [LARGE SCALE GENOMIC DNA]</scope>
    <source>
        <strain evidence="2 3">SFB93</strain>
    </source>
</reference>
<proteinExistence type="predicted"/>
<gene>
    <name evidence="2" type="ORF">A7E78_00765</name>
</gene>
<protein>
    <recommendedName>
        <fullName evidence="1">ABC-type transport auxiliary lipoprotein component domain-containing protein</fullName>
    </recommendedName>
</protein>
<dbReference type="EMBL" id="CP015519">
    <property type="protein sequence ID" value="APG26523.1"/>
    <property type="molecule type" value="Genomic_DNA"/>
</dbReference>
<dbReference type="SUPFAM" id="SSF159594">
    <property type="entry name" value="XCC0632-like"/>
    <property type="match status" value="1"/>
</dbReference>
<dbReference type="Proteomes" id="UP000182517">
    <property type="component" value="Chromosome"/>
</dbReference>
<dbReference type="Pfam" id="PF03886">
    <property type="entry name" value="ABC_trans_aux"/>
    <property type="match status" value="1"/>
</dbReference>
<dbReference type="AlphaFoldDB" id="A0A1L3GKP8"/>
<dbReference type="PROSITE" id="PS51257">
    <property type="entry name" value="PROKAR_LIPOPROTEIN"/>
    <property type="match status" value="1"/>
</dbReference>
<dbReference type="KEGG" id="pef:A7E78_00765"/>
<dbReference type="STRING" id="1842532.A7E78_00765"/>
<dbReference type="RefSeq" id="WP_072282483.1">
    <property type="nucleotide sequence ID" value="NZ_CP015519.1"/>
</dbReference>
<evidence type="ECO:0000313" key="3">
    <source>
        <dbReference type="Proteomes" id="UP000182517"/>
    </source>
</evidence>
<dbReference type="Gene3D" id="3.40.50.10610">
    <property type="entry name" value="ABC-type transport auxiliary lipoprotein component"/>
    <property type="match status" value="1"/>
</dbReference>
<feature type="domain" description="ABC-type transport auxiliary lipoprotein component" evidence="1">
    <location>
        <begin position="31"/>
        <end position="189"/>
    </location>
</feature>